<dbReference type="PANTHER" id="PTHR30250">
    <property type="entry name" value="PST FAMILY PREDICTED COLANIC ACID TRANSPORTER"/>
    <property type="match status" value="1"/>
</dbReference>
<evidence type="ECO:0000256" key="4">
    <source>
        <dbReference type="ARBA" id="ARBA00022692"/>
    </source>
</evidence>
<accession>A0A9Q5A0L1</accession>
<gene>
    <name evidence="8" type="ORF">GS441_24550</name>
    <name evidence="9" type="ORF">GS882_13220</name>
    <name evidence="10" type="ORF">GS947_22770</name>
</gene>
<evidence type="ECO:0000256" key="6">
    <source>
        <dbReference type="ARBA" id="ARBA00023136"/>
    </source>
</evidence>
<sequence>MIIQTLGVVILSRLLEPSEFGLFAMVLVIVGIGEVLRDFGLSAAVIQAREITREQQSNLFWINTAIGCALCAVLVVCSGLVADFYGEPDLAKVAVVVSAVFVMNGMSTQYRAALNRELRFTALAVSEVVSMGLGLIAGIGVAVAGFGVWALVVQQLVQAFAILAITVVCGRWVPGRPTLGADMKPLLTFGWNFGCTQLINYLSRNIDTIVIGRRFGTESLGFYNRAYQLLTLPLNQINGPATKVAFPVLSRISDDRRKYEQFLLRGQSAILHLVACGFSFAIALAGPIVVLILGDQWSASAEIFQALAISGIIQTAAFGTYWVFLSKGLSGENLRYTLVTKALLVALVLIGSNWGVLGVAVGYSLATILSWPIGLLWIRSVTEAPVREMAVNCVRTILVYGVAAVVAALVAGLYSGSDFVVILVGFASYAAAIAVMWFIFRPFRADVKEIYDIRRLLSTPKTVGE</sequence>
<comment type="similarity">
    <text evidence="2">Belongs to the polysaccharide synthase family.</text>
</comment>
<evidence type="ECO:0000256" key="2">
    <source>
        <dbReference type="ARBA" id="ARBA00007430"/>
    </source>
</evidence>
<organism evidence="9 11">
    <name type="scientific">Rhodococcus hoagii</name>
    <name type="common">Corynebacterium equii</name>
    <dbReference type="NCBI Taxonomy" id="43767"/>
    <lineage>
        <taxon>Bacteria</taxon>
        <taxon>Bacillati</taxon>
        <taxon>Actinomycetota</taxon>
        <taxon>Actinomycetes</taxon>
        <taxon>Mycobacteriales</taxon>
        <taxon>Nocardiaceae</taxon>
        <taxon>Prescottella</taxon>
    </lineage>
</organism>
<evidence type="ECO:0000313" key="9">
    <source>
        <dbReference type="EMBL" id="NKT79065.1"/>
    </source>
</evidence>
<feature type="transmembrane region" description="Helical" evidence="7">
    <location>
        <begin position="128"/>
        <end position="150"/>
    </location>
</feature>
<dbReference type="Pfam" id="PF13440">
    <property type="entry name" value="Polysacc_synt_3"/>
    <property type="match status" value="1"/>
</dbReference>
<evidence type="ECO:0000313" key="11">
    <source>
        <dbReference type="Proteomes" id="UP000603463"/>
    </source>
</evidence>
<feature type="transmembrane region" description="Helical" evidence="7">
    <location>
        <begin position="90"/>
        <end position="107"/>
    </location>
</feature>
<evidence type="ECO:0000313" key="8">
    <source>
        <dbReference type="EMBL" id="MBM4568466.1"/>
    </source>
</evidence>
<reference evidence="8" key="1">
    <citation type="submission" date="2019-11" db="EMBL/GenBank/DDBJ databases">
        <title>Spread of Macrolides and rifampicin resistant Rhodococcus equi in clinical isolates in the USA.</title>
        <authorList>
            <person name="Alvarez-Narvaez S."/>
            <person name="Huber L."/>
            <person name="Cohen N.D."/>
            <person name="Slovis N."/>
            <person name="Greiter M."/>
            <person name="Giguere S."/>
            <person name="Hart K."/>
        </authorList>
    </citation>
    <scope>NUCLEOTIDE SEQUENCE</scope>
    <source>
        <strain evidence="8">Lh_17</strain>
    </source>
</reference>
<proteinExistence type="inferred from homology"/>
<dbReference type="EMBL" id="WVDC01000018">
    <property type="protein sequence ID" value="NKW44308.1"/>
    <property type="molecule type" value="Genomic_DNA"/>
</dbReference>
<evidence type="ECO:0000313" key="10">
    <source>
        <dbReference type="EMBL" id="NKW44308.1"/>
    </source>
</evidence>
<feature type="transmembrane region" description="Helical" evidence="7">
    <location>
        <begin position="390"/>
        <end position="413"/>
    </location>
</feature>
<evidence type="ECO:0000256" key="5">
    <source>
        <dbReference type="ARBA" id="ARBA00022989"/>
    </source>
</evidence>
<evidence type="ECO:0000256" key="7">
    <source>
        <dbReference type="SAM" id="Phobius"/>
    </source>
</evidence>
<feature type="transmembrane region" description="Helical" evidence="7">
    <location>
        <begin position="419"/>
        <end position="440"/>
    </location>
</feature>
<feature type="transmembrane region" description="Helical" evidence="7">
    <location>
        <begin position="269"/>
        <end position="292"/>
    </location>
</feature>
<feature type="transmembrane region" description="Helical" evidence="7">
    <location>
        <begin position="20"/>
        <end position="39"/>
    </location>
</feature>
<keyword evidence="3" id="KW-1003">Cell membrane</keyword>
<reference evidence="9" key="2">
    <citation type="journal article" date="2020" name="Environ. Microbiol.">
        <title>The novel and transferable erm(51) gene confers Macrolides, Lincosamides, and Streptogramins B (MLSB) resistance to clonal Rhodococcus equi in the environment.</title>
        <authorList>
            <person name="Huber L."/>
            <person name="Giguere S."/>
            <person name="Slovis N.M."/>
            <person name="Alvarez-Narvaez S."/>
            <person name="Hart K.A."/>
            <person name="Greiter M."/>
            <person name="Morris E.R.A."/>
            <person name="Cohen N.D."/>
        </authorList>
    </citation>
    <scope>NUCLEOTIDE SEQUENCE</scope>
    <source>
        <strain evidence="9">Lh_116_1</strain>
        <strain evidence="10">Lh_16_1</strain>
    </source>
</reference>
<dbReference type="InterPro" id="IPR050833">
    <property type="entry name" value="Poly_Biosynth_Transport"/>
</dbReference>
<feature type="transmembrane region" description="Helical" evidence="7">
    <location>
        <begin position="360"/>
        <end position="378"/>
    </location>
</feature>
<dbReference type="EMBL" id="WUXR01000020">
    <property type="protein sequence ID" value="MBM4568466.1"/>
    <property type="molecule type" value="Genomic_DNA"/>
</dbReference>
<dbReference type="CDD" id="cd13127">
    <property type="entry name" value="MATE_tuaB_like"/>
    <property type="match status" value="1"/>
</dbReference>
<keyword evidence="4 7" id="KW-0812">Transmembrane</keyword>
<keyword evidence="6 7" id="KW-0472">Membrane</keyword>
<keyword evidence="5 7" id="KW-1133">Transmembrane helix</keyword>
<feature type="transmembrane region" description="Helical" evidence="7">
    <location>
        <begin position="156"/>
        <end position="174"/>
    </location>
</feature>
<feature type="transmembrane region" description="Helical" evidence="7">
    <location>
        <begin position="304"/>
        <end position="324"/>
    </location>
</feature>
<feature type="transmembrane region" description="Helical" evidence="7">
    <location>
        <begin position="336"/>
        <end position="354"/>
    </location>
</feature>
<evidence type="ECO:0000256" key="1">
    <source>
        <dbReference type="ARBA" id="ARBA00004651"/>
    </source>
</evidence>
<comment type="caution">
    <text evidence="9">The sequence shown here is derived from an EMBL/GenBank/DDBJ whole genome shotgun (WGS) entry which is preliminary data.</text>
</comment>
<dbReference type="Proteomes" id="UP000608063">
    <property type="component" value="Unassembled WGS sequence"/>
</dbReference>
<evidence type="ECO:0000256" key="3">
    <source>
        <dbReference type="ARBA" id="ARBA00022475"/>
    </source>
</evidence>
<dbReference type="PANTHER" id="PTHR30250:SF10">
    <property type="entry name" value="LIPOPOLYSACCHARIDE BIOSYNTHESIS PROTEIN WZXC"/>
    <property type="match status" value="1"/>
</dbReference>
<protein>
    <submittedName>
        <fullName evidence="9">Oligosaccharide flippase family protein</fullName>
    </submittedName>
</protein>
<dbReference type="Proteomes" id="UP000603463">
    <property type="component" value="Unassembled WGS sequence"/>
</dbReference>
<dbReference type="GO" id="GO:0005886">
    <property type="term" value="C:plasma membrane"/>
    <property type="evidence" value="ECO:0007669"/>
    <property type="project" value="UniProtKB-SubCell"/>
</dbReference>
<feature type="transmembrane region" description="Helical" evidence="7">
    <location>
        <begin position="60"/>
        <end position="84"/>
    </location>
</feature>
<comment type="subcellular location">
    <subcellularLocation>
        <location evidence="1">Cell membrane</location>
        <topology evidence="1">Multi-pass membrane protein</topology>
    </subcellularLocation>
</comment>
<dbReference type="AlphaFoldDB" id="A0A9Q5A0L1"/>
<name>A0A9Q5A0L1_RHOHA</name>
<dbReference type="EMBL" id="WVBC01000030">
    <property type="protein sequence ID" value="NKT79065.1"/>
    <property type="molecule type" value="Genomic_DNA"/>
</dbReference>
<dbReference type="Proteomes" id="UP000808906">
    <property type="component" value="Unassembled WGS sequence"/>
</dbReference>